<dbReference type="Proteomes" id="UP000250235">
    <property type="component" value="Unassembled WGS sequence"/>
</dbReference>
<dbReference type="FunFam" id="3.40.1180.10:FF:000010">
    <property type="entry name" value="Alkyl transferase"/>
    <property type="match status" value="1"/>
</dbReference>
<accession>A0A2Z7C700</accession>
<dbReference type="Gene3D" id="3.40.1180.10">
    <property type="entry name" value="Decaprenyl diphosphate synthase-like"/>
    <property type="match status" value="1"/>
</dbReference>
<reference evidence="3 4" key="1">
    <citation type="journal article" date="2015" name="Proc. Natl. Acad. Sci. U.S.A.">
        <title>The resurrection genome of Boea hygrometrica: A blueprint for survival of dehydration.</title>
        <authorList>
            <person name="Xiao L."/>
            <person name="Yang G."/>
            <person name="Zhang L."/>
            <person name="Yang X."/>
            <person name="Zhao S."/>
            <person name="Ji Z."/>
            <person name="Zhou Q."/>
            <person name="Hu M."/>
            <person name="Wang Y."/>
            <person name="Chen M."/>
            <person name="Xu Y."/>
            <person name="Jin H."/>
            <person name="Xiao X."/>
            <person name="Hu G."/>
            <person name="Bao F."/>
            <person name="Hu Y."/>
            <person name="Wan P."/>
            <person name="Li L."/>
            <person name="Deng X."/>
            <person name="Kuang T."/>
            <person name="Xiang C."/>
            <person name="Zhu J.K."/>
            <person name="Oliver M.J."/>
            <person name="He Y."/>
        </authorList>
    </citation>
    <scope>NUCLEOTIDE SEQUENCE [LARGE SCALE GENOMIC DNA]</scope>
    <source>
        <strain evidence="4">cv. XS01</strain>
    </source>
</reference>
<dbReference type="GO" id="GO:0000287">
    <property type="term" value="F:magnesium ion binding"/>
    <property type="evidence" value="ECO:0007669"/>
    <property type="project" value="UniProtKB-ARBA"/>
</dbReference>
<dbReference type="InterPro" id="IPR001441">
    <property type="entry name" value="UPP_synth-like"/>
</dbReference>
<sequence>MENKKGGLVGWLFGSSIGYLRRFLFRVLSVGPIPNHLAFILDGNRRYARKWDLGEGMGHRAGFLSLMSLMKYCYELGVKYVTIYAFSIDNFRRRPDEVQGVMDLMLEKIEGLLKEESIVNQYGVRVYFIGDLTLLSETVRSAAEKAMKVTSNNDKSILLICVAYTSTDEIVHAAQEACEDKRHELLSMKKINDAQNGEIGKEKLGENNVIKIADIERNLYMGVAPDPDILIRSSGETRLSNFLLWQTSNCLLYSPKALWPEVGLRHLVWAVLNFQRAHAELEKRRKQL</sequence>
<dbReference type="PROSITE" id="PS01066">
    <property type="entry name" value="UPP_SYNTHASE"/>
    <property type="match status" value="1"/>
</dbReference>
<dbReference type="Pfam" id="PF01255">
    <property type="entry name" value="Prenyltransf"/>
    <property type="match status" value="1"/>
</dbReference>
<dbReference type="SUPFAM" id="SSF64005">
    <property type="entry name" value="Undecaprenyl diphosphate synthase"/>
    <property type="match status" value="1"/>
</dbReference>
<gene>
    <name evidence="3" type="ORF">F511_22153</name>
</gene>
<dbReference type="InterPro" id="IPR036424">
    <property type="entry name" value="UPP_synth-like_sf"/>
</dbReference>
<evidence type="ECO:0000256" key="1">
    <source>
        <dbReference type="ARBA" id="ARBA00022679"/>
    </source>
</evidence>
<protein>
    <recommendedName>
        <fullName evidence="2">Alkyl transferase</fullName>
        <ecNumber evidence="2">2.5.1.-</ecNumber>
    </recommendedName>
</protein>
<dbReference type="AlphaFoldDB" id="A0A2Z7C700"/>
<name>A0A2Z7C700_9LAMI</name>
<dbReference type="PANTHER" id="PTHR10291:SF32">
    <property type="entry name" value="ALKYL TRANSFERASE"/>
    <property type="match status" value="1"/>
</dbReference>
<evidence type="ECO:0000313" key="3">
    <source>
        <dbReference type="EMBL" id="KZV41741.1"/>
    </source>
</evidence>
<dbReference type="HAMAP" id="MF_01139">
    <property type="entry name" value="ISPT"/>
    <property type="match status" value="1"/>
</dbReference>
<keyword evidence="4" id="KW-1185">Reference proteome</keyword>
<dbReference type="GO" id="GO:0005783">
    <property type="term" value="C:endoplasmic reticulum"/>
    <property type="evidence" value="ECO:0007669"/>
    <property type="project" value="TreeGrafter"/>
</dbReference>
<dbReference type="PANTHER" id="PTHR10291">
    <property type="entry name" value="DEHYDRODOLICHYL DIPHOSPHATE SYNTHASE FAMILY MEMBER"/>
    <property type="match status" value="1"/>
</dbReference>
<proteinExistence type="inferred from homology"/>
<dbReference type="EC" id="2.5.1.-" evidence="2"/>
<dbReference type="EMBL" id="KQ999391">
    <property type="protein sequence ID" value="KZV41741.1"/>
    <property type="molecule type" value="Genomic_DNA"/>
</dbReference>
<evidence type="ECO:0000313" key="4">
    <source>
        <dbReference type="Proteomes" id="UP000250235"/>
    </source>
</evidence>
<keyword evidence="1 2" id="KW-0808">Transferase</keyword>
<dbReference type="InterPro" id="IPR018520">
    <property type="entry name" value="UPP_synth-like_CS"/>
</dbReference>
<dbReference type="GO" id="GO:0016094">
    <property type="term" value="P:polyprenol biosynthetic process"/>
    <property type="evidence" value="ECO:0007669"/>
    <property type="project" value="TreeGrafter"/>
</dbReference>
<evidence type="ECO:0000256" key="2">
    <source>
        <dbReference type="RuleBase" id="RU363018"/>
    </source>
</evidence>
<organism evidence="3 4">
    <name type="scientific">Dorcoceras hygrometricum</name>
    <dbReference type="NCBI Taxonomy" id="472368"/>
    <lineage>
        <taxon>Eukaryota</taxon>
        <taxon>Viridiplantae</taxon>
        <taxon>Streptophyta</taxon>
        <taxon>Embryophyta</taxon>
        <taxon>Tracheophyta</taxon>
        <taxon>Spermatophyta</taxon>
        <taxon>Magnoliopsida</taxon>
        <taxon>eudicotyledons</taxon>
        <taxon>Gunneridae</taxon>
        <taxon>Pentapetalae</taxon>
        <taxon>asterids</taxon>
        <taxon>lamiids</taxon>
        <taxon>Lamiales</taxon>
        <taxon>Gesneriaceae</taxon>
        <taxon>Didymocarpoideae</taxon>
        <taxon>Trichosporeae</taxon>
        <taxon>Loxocarpinae</taxon>
        <taxon>Dorcoceras</taxon>
    </lineage>
</organism>
<dbReference type="OrthoDB" id="4173905at2759"/>
<dbReference type="NCBIfam" id="TIGR00055">
    <property type="entry name" value="uppS"/>
    <property type="match status" value="1"/>
</dbReference>
<comment type="similarity">
    <text evidence="2">Belongs to the UPP synthase family.</text>
</comment>
<dbReference type="GO" id="GO:0045547">
    <property type="term" value="F:ditrans,polycis-polyprenyl diphosphate synthase [(2E,6E)-farnesyl diphosphate specific] activity"/>
    <property type="evidence" value="ECO:0007669"/>
    <property type="project" value="TreeGrafter"/>
</dbReference>
<dbReference type="CDD" id="cd00475">
    <property type="entry name" value="Cis_IPPS"/>
    <property type="match status" value="1"/>
</dbReference>